<comment type="similarity">
    <text evidence="2 7">Belongs to the FPP/GGPP synthase family.</text>
</comment>
<evidence type="ECO:0000256" key="3">
    <source>
        <dbReference type="ARBA" id="ARBA00022679"/>
    </source>
</evidence>
<evidence type="ECO:0000256" key="4">
    <source>
        <dbReference type="ARBA" id="ARBA00022723"/>
    </source>
</evidence>
<dbReference type="Proteomes" id="UP001303046">
    <property type="component" value="Unassembled WGS sequence"/>
</dbReference>
<dbReference type="PANTHER" id="PTHR12001">
    <property type="entry name" value="GERANYLGERANYL PYROPHOSPHATE SYNTHASE"/>
    <property type="match status" value="1"/>
</dbReference>
<keyword evidence="8" id="KW-0812">Transmembrane</keyword>
<keyword evidence="10" id="KW-1185">Reference proteome</keyword>
<dbReference type="Gene3D" id="1.10.600.10">
    <property type="entry name" value="Farnesyl Diphosphate Synthase"/>
    <property type="match status" value="1"/>
</dbReference>
<keyword evidence="6" id="KW-0414">Isoprene biosynthesis</keyword>
<evidence type="ECO:0000313" key="10">
    <source>
        <dbReference type="Proteomes" id="UP001303046"/>
    </source>
</evidence>
<dbReference type="InterPro" id="IPR033749">
    <property type="entry name" value="Polyprenyl_synt_CS"/>
</dbReference>
<evidence type="ECO:0000256" key="1">
    <source>
        <dbReference type="ARBA" id="ARBA00001946"/>
    </source>
</evidence>
<organism evidence="9 10">
    <name type="scientific">Necator americanus</name>
    <name type="common">Human hookworm</name>
    <dbReference type="NCBI Taxonomy" id="51031"/>
    <lineage>
        <taxon>Eukaryota</taxon>
        <taxon>Metazoa</taxon>
        <taxon>Ecdysozoa</taxon>
        <taxon>Nematoda</taxon>
        <taxon>Chromadorea</taxon>
        <taxon>Rhabditida</taxon>
        <taxon>Rhabditina</taxon>
        <taxon>Rhabditomorpha</taxon>
        <taxon>Strongyloidea</taxon>
        <taxon>Ancylostomatidae</taxon>
        <taxon>Bunostominae</taxon>
        <taxon>Necator</taxon>
    </lineage>
</organism>
<dbReference type="Pfam" id="PF00348">
    <property type="entry name" value="polyprenyl_synt"/>
    <property type="match status" value="1"/>
</dbReference>
<keyword evidence="3 7" id="KW-0808">Transferase</keyword>
<proteinExistence type="inferred from homology"/>
<reference evidence="9 10" key="1">
    <citation type="submission" date="2023-08" db="EMBL/GenBank/DDBJ databases">
        <title>A Necator americanus chromosomal reference genome.</title>
        <authorList>
            <person name="Ilik V."/>
            <person name="Petrzelkova K.J."/>
            <person name="Pardy F."/>
            <person name="Fuh T."/>
            <person name="Niatou-Singa F.S."/>
            <person name="Gouil Q."/>
            <person name="Baker L."/>
            <person name="Ritchie M.E."/>
            <person name="Jex A.R."/>
            <person name="Gazzola D."/>
            <person name="Li H."/>
            <person name="Toshio Fujiwara R."/>
            <person name="Zhan B."/>
            <person name="Aroian R.V."/>
            <person name="Pafco B."/>
            <person name="Schwarz E.M."/>
        </authorList>
    </citation>
    <scope>NUCLEOTIDE SEQUENCE [LARGE SCALE GENOMIC DNA]</scope>
    <source>
        <strain evidence="9 10">Aroian</strain>
        <tissue evidence="9">Whole animal</tissue>
    </source>
</reference>
<dbReference type="InterPro" id="IPR000092">
    <property type="entry name" value="Polyprenyl_synt"/>
</dbReference>
<comment type="caution">
    <text evidence="9">The sequence shown here is derived from an EMBL/GenBank/DDBJ whole genome shotgun (WGS) entry which is preliminary data.</text>
</comment>
<dbReference type="PANTHER" id="PTHR12001:SF69">
    <property type="entry name" value="ALL TRANS-POLYPRENYL-DIPHOSPHATE SYNTHASE PDSS1"/>
    <property type="match status" value="1"/>
</dbReference>
<evidence type="ECO:0000256" key="5">
    <source>
        <dbReference type="ARBA" id="ARBA00022842"/>
    </source>
</evidence>
<name>A0ABR1BN49_NECAM</name>
<dbReference type="PROSITE" id="PS00444">
    <property type="entry name" value="POLYPRENYL_SYNTHASE_2"/>
    <property type="match status" value="1"/>
</dbReference>
<dbReference type="SUPFAM" id="SSF48576">
    <property type="entry name" value="Terpenoid synthases"/>
    <property type="match status" value="1"/>
</dbReference>
<keyword evidence="4" id="KW-0479">Metal-binding</keyword>
<dbReference type="InterPro" id="IPR008949">
    <property type="entry name" value="Isoprenoid_synthase_dom_sf"/>
</dbReference>
<evidence type="ECO:0000313" key="9">
    <source>
        <dbReference type="EMBL" id="KAK6727837.1"/>
    </source>
</evidence>
<keyword evidence="5" id="KW-0460">Magnesium</keyword>
<dbReference type="SFLD" id="SFLDS00005">
    <property type="entry name" value="Isoprenoid_Synthase_Type_I"/>
    <property type="match status" value="1"/>
</dbReference>
<protein>
    <recommendedName>
        <fullName evidence="11">Polyprenyl synthetase</fullName>
    </recommendedName>
</protein>
<accession>A0ABR1BN49</accession>
<evidence type="ECO:0000256" key="7">
    <source>
        <dbReference type="RuleBase" id="RU004466"/>
    </source>
</evidence>
<evidence type="ECO:0000256" key="2">
    <source>
        <dbReference type="ARBA" id="ARBA00006706"/>
    </source>
</evidence>
<evidence type="ECO:0008006" key="11">
    <source>
        <dbReference type="Google" id="ProtNLM"/>
    </source>
</evidence>
<feature type="transmembrane region" description="Helical" evidence="8">
    <location>
        <begin position="21"/>
        <end position="41"/>
    </location>
</feature>
<evidence type="ECO:0000256" key="6">
    <source>
        <dbReference type="ARBA" id="ARBA00023229"/>
    </source>
</evidence>
<gene>
    <name evidence="9" type="primary">Necator_chrI.g1609</name>
    <name evidence="9" type="ORF">RB195_005483</name>
</gene>
<dbReference type="PROSITE" id="PS00723">
    <property type="entry name" value="POLYPRENYL_SYNTHASE_1"/>
    <property type="match status" value="1"/>
</dbReference>
<keyword evidence="8" id="KW-0472">Membrane</keyword>
<sequence length="450" mass="49232">MAQVVAFMKDFNYSKCSMQSIGFGIFWVILSVIGFVVSLAISPLCCSVPCDSVTEAKKMSSASTRSAYRLARHQTQSVSPLFRRNYCVATSAAQLRKPTIPAFVTEKLKDMQVEIASQFISDVPQPTASYTPTNTIPTTSRDFTSNLEKMAKYYFEQGGKMFRPTVALLMANACNISAPKGVRLECGTEEVSLNQYKIGMISEMIHTASLVHDDVIDGADTRRGNASVNAIWGNKMAVLVGDFILARATQILCSIGRPNVISVMASIIEDLVMGEFMQMTAKTEVAENRMEQYMQKTFKKTASLFANSCKSVALLAEANSELQWRASEYGRNLGIAFQLVDDLLDFVASSDVVGKPVAADLKLGLSTGPVILAAQQYPELNILMARKFAECGDVDRARDIVLNSDGIERTRQLARQHSQNAARLASTLPNNDGAADVLVDFALSQLDRQS</sequence>
<evidence type="ECO:0000256" key="8">
    <source>
        <dbReference type="SAM" id="Phobius"/>
    </source>
</evidence>
<dbReference type="EMBL" id="JAVFWL010000001">
    <property type="protein sequence ID" value="KAK6727837.1"/>
    <property type="molecule type" value="Genomic_DNA"/>
</dbReference>
<keyword evidence="8" id="KW-1133">Transmembrane helix</keyword>
<dbReference type="CDD" id="cd00685">
    <property type="entry name" value="Trans_IPPS_HT"/>
    <property type="match status" value="1"/>
</dbReference>
<comment type="cofactor">
    <cofactor evidence="1">
        <name>Mg(2+)</name>
        <dbReference type="ChEBI" id="CHEBI:18420"/>
    </cofactor>
</comment>